<comment type="caution">
    <text evidence="1">The sequence shown here is derived from an EMBL/GenBank/DDBJ whole genome shotgun (WGS) entry which is preliminary data.</text>
</comment>
<evidence type="ECO:0000313" key="1">
    <source>
        <dbReference type="EMBL" id="KAA2237719.1"/>
    </source>
</evidence>
<reference evidence="1 2" key="1">
    <citation type="submission" date="2019-09" db="EMBL/GenBank/DDBJ databases">
        <title>Salinarimonas rosea gen. nov., sp. nov., a new member of the a-2 subgroup of the Proteobacteria.</title>
        <authorList>
            <person name="Liu J."/>
        </authorList>
    </citation>
    <scope>NUCLEOTIDE SEQUENCE [LARGE SCALE GENOMIC DNA]</scope>
    <source>
        <strain evidence="1 2">BN140002</strain>
    </source>
</reference>
<name>A0A5B2VHA6_9HYPH</name>
<dbReference type="EMBL" id="VUOA01000018">
    <property type="protein sequence ID" value="KAA2237719.1"/>
    <property type="molecule type" value="Genomic_DNA"/>
</dbReference>
<protein>
    <submittedName>
        <fullName evidence="1">Uncharacterized protein</fullName>
    </submittedName>
</protein>
<dbReference type="OrthoDB" id="8235990at2"/>
<dbReference type="RefSeq" id="WP_149816675.1">
    <property type="nucleotide sequence ID" value="NZ_VUOA01000018.1"/>
</dbReference>
<proteinExistence type="predicted"/>
<sequence length="175" mass="19608">MGRKVRRVPADWRHPMAFNEYRQSMTYVPLLDGDCVRDAAEWDEGFANWRAGLVRSYEDGPAWVARDPERHAGRYSDWAGTRPSPDDYMPDWPAEQRTHLMMYEDTTEGTPISPAFATAEELARWLADNDASAFGGFTATYEEWLHVARQGSAPSMVVTPSGITSGVAFVAQTEG</sequence>
<dbReference type="AlphaFoldDB" id="A0A5B2VHA6"/>
<keyword evidence="2" id="KW-1185">Reference proteome</keyword>
<accession>A0A5B2VHA6</accession>
<reference evidence="1 2" key="2">
    <citation type="submission" date="2019-09" db="EMBL/GenBank/DDBJ databases">
        <authorList>
            <person name="Jin C."/>
        </authorList>
    </citation>
    <scope>NUCLEOTIDE SEQUENCE [LARGE SCALE GENOMIC DNA]</scope>
    <source>
        <strain evidence="1 2">BN140002</strain>
    </source>
</reference>
<gene>
    <name evidence="1" type="ORF">F0L46_08555</name>
</gene>
<organism evidence="1 2">
    <name type="scientific">Salinarimonas soli</name>
    <dbReference type="NCBI Taxonomy" id="1638099"/>
    <lineage>
        <taxon>Bacteria</taxon>
        <taxon>Pseudomonadati</taxon>
        <taxon>Pseudomonadota</taxon>
        <taxon>Alphaproteobacteria</taxon>
        <taxon>Hyphomicrobiales</taxon>
        <taxon>Salinarimonadaceae</taxon>
        <taxon>Salinarimonas</taxon>
    </lineage>
</organism>
<dbReference type="Proteomes" id="UP000323142">
    <property type="component" value="Unassembled WGS sequence"/>
</dbReference>
<evidence type="ECO:0000313" key="2">
    <source>
        <dbReference type="Proteomes" id="UP000323142"/>
    </source>
</evidence>